<feature type="compositionally biased region" description="Low complexity" evidence="1">
    <location>
        <begin position="67"/>
        <end position="80"/>
    </location>
</feature>
<keyword evidence="3" id="KW-1185">Reference proteome</keyword>
<proteinExistence type="predicted"/>
<dbReference type="EMBL" id="JAOYFB010000003">
    <property type="protein sequence ID" value="KAK4012232.1"/>
    <property type="molecule type" value="Genomic_DNA"/>
</dbReference>
<protein>
    <submittedName>
        <fullName evidence="2">Uncharacterized protein</fullName>
    </submittedName>
</protein>
<gene>
    <name evidence="2" type="ORF">OUZ56_021333</name>
</gene>
<name>A0ABQ9ZH51_9CRUS</name>
<feature type="region of interest" description="Disordered" evidence="1">
    <location>
        <begin position="32"/>
        <end position="86"/>
    </location>
</feature>
<accession>A0ABQ9ZH51</accession>
<organism evidence="2 3">
    <name type="scientific">Daphnia magna</name>
    <dbReference type="NCBI Taxonomy" id="35525"/>
    <lineage>
        <taxon>Eukaryota</taxon>
        <taxon>Metazoa</taxon>
        <taxon>Ecdysozoa</taxon>
        <taxon>Arthropoda</taxon>
        <taxon>Crustacea</taxon>
        <taxon>Branchiopoda</taxon>
        <taxon>Diplostraca</taxon>
        <taxon>Cladocera</taxon>
        <taxon>Anomopoda</taxon>
        <taxon>Daphniidae</taxon>
        <taxon>Daphnia</taxon>
    </lineage>
</organism>
<evidence type="ECO:0000313" key="2">
    <source>
        <dbReference type="EMBL" id="KAK4012232.1"/>
    </source>
</evidence>
<comment type="caution">
    <text evidence="2">The sequence shown here is derived from an EMBL/GenBank/DDBJ whole genome shotgun (WGS) entry which is preliminary data.</text>
</comment>
<reference evidence="2 3" key="1">
    <citation type="journal article" date="2023" name="Nucleic Acids Res.">
        <title>The hologenome of Daphnia magna reveals possible DNA methylation and microbiome-mediated evolution of the host genome.</title>
        <authorList>
            <person name="Chaturvedi A."/>
            <person name="Li X."/>
            <person name="Dhandapani V."/>
            <person name="Marshall H."/>
            <person name="Kissane S."/>
            <person name="Cuenca-Cambronero M."/>
            <person name="Asole G."/>
            <person name="Calvet F."/>
            <person name="Ruiz-Romero M."/>
            <person name="Marangio P."/>
            <person name="Guigo R."/>
            <person name="Rago D."/>
            <person name="Mirbahai L."/>
            <person name="Eastwood N."/>
            <person name="Colbourne J.K."/>
            <person name="Zhou J."/>
            <person name="Mallon E."/>
            <person name="Orsini L."/>
        </authorList>
    </citation>
    <scope>NUCLEOTIDE SEQUENCE [LARGE SCALE GENOMIC DNA]</scope>
    <source>
        <strain evidence="2">LRV0_1</strain>
    </source>
</reference>
<evidence type="ECO:0000313" key="3">
    <source>
        <dbReference type="Proteomes" id="UP001234178"/>
    </source>
</evidence>
<evidence type="ECO:0000256" key="1">
    <source>
        <dbReference type="SAM" id="MobiDB-lite"/>
    </source>
</evidence>
<dbReference type="Proteomes" id="UP001234178">
    <property type="component" value="Unassembled WGS sequence"/>
</dbReference>
<sequence length="86" mass="9369">MKPRISPKWRDAVDALLCLAYSQSEEETFLPETYLPSDFAQPRSRDGSTTSMPDIGIPGHRSRNDTGVGSQSGSSDSLLLTVINGR</sequence>